<dbReference type="Pfam" id="PF00596">
    <property type="entry name" value="Aldolase_II"/>
    <property type="match status" value="1"/>
</dbReference>
<gene>
    <name evidence="4" type="ORF">GCM10008983_08100</name>
</gene>
<sequence>MDIKKDVLDHAKKCYDNGLTIGTSGNVSLKDGHVMYITPSALPYNEMIESDILKVDIETGDVLEGERKASSETSMHRYIYMKDTDIKAIVHTHSTYATVFACAQIPIPPVHYTIADIGREVPVAPYALFGSEKLAENAVNTLGDNNGVLLANHGVVSVGSSLKDAYRRAETIEEVAHLSFGSYVLNSVQPLSNEELDDVEKGFESYVSG</sequence>
<dbReference type="RefSeq" id="WP_343751352.1">
    <property type="nucleotide sequence ID" value="NZ_BAAADM010000020.1"/>
</dbReference>
<proteinExistence type="predicted"/>
<reference evidence="4 5" key="1">
    <citation type="journal article" date="2019" name="Int. J. Syst. Evol. Microbiol.">
        <title>The Global Catalogue of Microorganisms (GCM) 10K type strain sequencing project: providing services to taxonomists for standard genome sequencing and annotation.</title>
        <authorList>
            <consortium name="The Broad Institute Genomics Platform"/>
            <consortium name="The Broad Institute Genome Sequencing Center for Infectious Disease"/>
            <person name="Wu L."/>
            <person name="Ma J."/>
        </authorList>
    </citation>
    <scope>NUCLEOTIDE SEQUENCE [LARGE SCALE GENOMIC DNA]</scope>
    <source>
        <strain evidence="4 5">JCM 12149</strain>
    </source>
</reference>
<dbReference type="Proteomes" id="UP001501459">
    <property type="component" value="Unassembled WGS sequence"/>
</dbReference>
<organism evidence="4 5">
    <name type="scientific">Lentibacillus halophilus</name>
    <dbReference type="NCBI Taxonomy" id="295065"/>
    <lineage>
        <taxon>Bacteria</taxon>
        <taxon>Bacillati</taxon>
        <taxon>Bacillota</taxon>
        <taxon>Bacilli</taxon>
        <taxon>Bacillales</taxon>
        <taxon>Bacillaceae</taxon>
        <taxon>Lentibacillus</taxon>
    </lineage>
</organism>
<evidence type="ECO:0000256" key="2">
    <source>
        <dbReference type="ARBA" id="ARBA00023239"/>
    </source>
</evidence>
<feature type="domain" description="Class II aldolase/adducin N-terminal" evidence="3">
    <location>
        <begin position="5"/>
        <end position="180"/>
    </location>
</feature>
<dbReference type="SUPFAM" id="SSF53639">
    <property type="entry name" value="AraD/HMP-PK domain-like"/>
    <property type="match status" value="1"/>
</dbReference>
<keyword evidence="5" id="KW-1185">Reference proteome</keyword>
<accession>A0ABN0Z528</accession>
<dbReference type="Gene3D" id="3.40.225.10">
    <property type="entry name" value="Class II aldolase/adducin N-terminal domain"/>
    <property type="match status" value="1"/>
</dbReference>
<evidence type="ECO:0000259" key="3">
    <source>
        <dbReference type="SMART" id="SM01007"/>
    </source>
</evidence>
<evidence type="ECO:0000313" key="4">
    <source>
        <dbReference type="EMBL" id="GAA0433905.1"/>
    </source>
</evidence>
<dbReference type="PANTHER" id="PTHR22789:SF0">
    <property type="entry name" value="3-OXO-TETRONATE 4-PHOSPHATE DECARBOXYLASE-RELATED"/>
    <property type="match status" value="1"/>
</dbReference>
<dbReference type="InterPro" id="IPR036409">
    <property type="entry name" value="Aldolase_II/adducin_N_sf"/>
</dbReference>
<name>A0ABN0Z528_9BACI</name>
<protein>
    <submittedName>
        <fullName evidence="4">L-fuculose-phosphate aldolase</fullName>
    </submittedName>
</protein>
<dbReference type="InterPro" id="IPR001303">
    <property type="entry name" value="Aldolase_II/adducin_N"/>
</dbReference>
<comment type="caution">
    <text evidence="4">The sequence shown here is derived from an EMBL/GenBank/DDBJ whole genome shotgun (WGS) entry which is preliminary data.</text>
</comment>
<keyword evidence="1" id="KW-0479">Metal-binding</keyword>
<dbReference type="EMBL" id="BAAADM010000020">
    <property type="protein sequence ID" value="GAA0433905.1"/>
    <property type="molecule type" value="Genomic_DNA"/>
</dbReference>
<evidence type="ECO:0000256" key="1">
    <source>
        <dbReference type="ARBA" id="ARBA00022723"/>
    </source>
</evidence>
<dbReference type="InterPro" id="IPR050197">
    <property type="entry name" value="Aldolase_class_II_sugar_metab"/>
</dbReference>
<keyword evidence="2" id="KW-0456">Lyase</keyword>
<dbReference type="PANTHER" id="PTHR22789">
    <property type="entry name" value="FUCULOSE PHOSPHATE ALDOLASE"/>
    <property type="match status" value="1"/>
</dbReference>
<evidence type="ECO:0000313" key="5">
    <source>
        <dbReference type="Proteomes" id="UP001501459"/>
    </source>
</evidence>
<dbReference type="SMART" id="SM01007">
    <property type="entry name" value="Aldolase_II"/>
    <property type="match status" value="1"/>
</dbReference>